<gene>
    <name evidence="1" type="ORF">Pyn_40620</name>
</gene>
<evidence type="ECO:0008006" key="3">
    <source>
        <dbReference type="Google" id="ProtNLM"/>
    </source>
</evidence>
<evidence type="ECO:0000313" key="1">
    <source>
        <dbReference type="EMBL" id="PQQ03684.1"/>
    </source>
</evidence>
<sequence>MFLGHLYCLLDQVQFLEKGAAGTMAVETLLNSSFLQVFLWERFKGIEVSPLPYSKVKESADSDGGAYVPEKFPLICRWFRRMQRKGQNFLELLDNVESFTFRPYCALSEGFSHVPLYADSDDLIEVPATTTRGRRLRRGALLSAACFPLPTLGDDHSETSVYYGAYRVRRQLGFDQGVPSDPSHGDPFSLHKAFWAEGSVLDDGSPFALALADKGAVGGLSKAYQSYWNRCFASFSRFHAAIAIGCFPL</sequence>
<accession>A0A314YHC2</accession>
<dbReference type="OrthoDB" id="1194658at2759"/>
<comment type="caution">
    <text evidence="1">The sequence shown here is derived from an EMBL/GenBank/DDBJ whole genome shotgun (WGS) entry which is preliminary data.</text>
</comment>
<proteinExistence type="predicted"/>
<organism evidence="1 2">
    <name type="scientific">Prunus yedoensis var. nudiflora</name>
    <dbReference type="NCBI Taxonomy" id="2094558"/>
    <lineage>
        <taxon>Eukaryota</taxon>
        <taxon>Viridiplantae</taxon>
        <taxon>Streptophyta</taxon>
        <taxon>Embryophyta</taxon>
        <taxon>Tracheophyta</taxon>
        <taxon>Spermatophyta</taxon>
        <taxon>Magnoliopsida</taxon>
        <taxon>eudicotyledons</taxon>
        <taxon>Gunneridae</taxon>
        <taxon>Pentapetalae</taxon>
        <taxon>rosids</taxon>
        <taxon>fabids</taxon>
        <taxon>Rosales</taxon>
        <taxon>Rosaceae</taxon>
        <taxon>Amygdaloideae</taxon>
        <taxon>Amygdaleae</taxon>
        <taxon>Prunus</taxon>
    </lineage>
</organism>
<keyword evidence="2" id="KW-1185">Reference proteome</keyword>
<reference evidence="1 2" key="1">
    <citation type="submission" date="2018-02" db="EMBL/GenBank/DDBJ databases">
        <title>Draft genome of wild Prunus yedoensis var. nudiflora.</title>
        <authorList>
            <person name="Baek S."/>
            <person name="Kim J.-H."/>
            <person name="Choi K."/>
            <person name="Kim G.-B."/>
            <person name="Cho A."/>
            <person name="Jang H."/>
            <person name="Shin C.-H."/>
            <person name="Yu H.-J."/>
            <person name="Mun J.-H."/>
        </authorList>
    </citation>
    <scope>NUCLEOTIDE SEQUENCE [LARGE SCALE GENOMIC DNA]</scope>
    <source>
        <strain evidence="2">cv. Jeju island</strain>
        <tissue evidence="1">Leaf</tissue>
    </source>
</reference>
<dbReference type="Proteomes" id="UP000250321">
    <property type="component" value="Unassembled WGS sequence"/>
</dbReference>
<dbReference type="AlphaFoldDB" id="A0A314YHC2"/>
<name>A0A314YHC2_PRUYE</name>
<dbReference type="EMBL" id="PJQY01001317">
    <property type="protein sequence ID" value="PQQ03684.1"/>
    <property type="molecule type" value="Genomic_DNA"/>
</dbReference>
<protein>
    <recommendedName>
        <fullName evidence="3">Aminotransferase-like plant mobile domain-containing protein</fullName>
    </recommendedName>
</protein>
<evidence type="ECO:0000313" key="2">
    <source>
        <dbReference type="Proteomes" id="UP000250321"/>
    </source>
</evidence>